<protein>
    <submittedName>
        <fullName evidence="1">Uncharacterized protein</fullName>
    </submittedName>
</protein>
<comment type="caution">
    <text evidence="1">The sequence shown here is derived from an EMBL/GenBank/DDBJ whole genome shotgun (WGS) entry which is preliminary data.</text>
</comment>
<proteinExistence type="predicted"/>
<organism evidence="1 2">
    <name type="scientific">Ramazzottius varieornatus</name>
    <name type="common">Water bear</name>
    <name type="synonym">Tardigrade</name>
    <dbReference type="NCBI Taxonomy" id="947166"/>
    <lineage>
        <taxon>Eukaryota</taxon>
        <taxon>Metazoa</taxon>
        <taxon>Ecdysozoa</taxon>
        <taxon>Tardigrada</taxon>
        <taxon>Eutardigrada</taxon>
        <taxon>Parachela</taxon>
        <taxon>Hypsibioidea</taxon>
        <taxon>Ramazzottiidae</taxon>
        <taxon>Ramazzottius</taxon>
    </lineage>
</organism>
<evidence type="ECO:0000313" key="2">
    <source>
        <dbReference type="Proteomes" id="UP000186922"/>
    </source>
</evidence>
<dbReference type="AlphaFoldDB" id="A0A1D1URJ3"/>
<accession>A0A1D1URJ3</accession>
<evidence type="ECO:0000313" key="1">
    <source>
        <dbReference type="EMBL" id="GAU92329.1"/>
    </source>
</evidence>
<reference evidence="1 2" key="1">
    <citation type="journal article" date="2016" name="Nat. Commun.">
        <title>Extremotolerant tardigrade genome and improved radiotolerance of human cultured cells by tardigrade-unique protein.</title>
        <authorList>
            <person name="Hashimoto T."/>
            <person name="Horikawa D.D."/>
            <person name="Saito Y."/>
            <person name="Kuwahara H."/>
            <person name="Kozuka-Hata H."/>
            <person name="Shin-I T."/>
            <person name="Minakuchi Y."/>
            <person name="Ohishi K."/>
            <person name="Motoyama A."/>
            <person name="Aizu T."/>
            <person name="Enomoto A."/>
            <person name="Kondo K."/>
            <person name="Tanaka S."/>
            <person name="Hara Y."/>
            <person name="Koshikawa S."/>
            <person name="Sagara H."/>
            <person name="Miura T."/>
            <person name="Yokobori S."/>
            <person name="Miyagawa K."/>
            <person name="Suzuki Y."/>
            <person name="Kubo T."/>
            <person name="Oyama M."/>
            <person name="Kohara Y."/>
            <person name="Fujiyama A."/>
            <person name="Arakawa K."/>
            <person name="Katayama T."/>
            <person name="Toyoda A."/>
            <person name="Kunieda T."/>
        </authorList>
    </citation>
    <scope>NUCLEOTIDE SEQUENCE [LARGE SCALE GENOMIC DNA]</scope>
    <source>
        <strain evidence="1 2">YOKOZUNA-1</strain>
    </source>
</reference>
<dbReference type="EMBL" id="BDGG01000002">
    <property type="protein sequence ID" value="GAU92329.1"/>
    <property type="molecule type" value="Genomic_DNA"/>
</dbReference>
<dbReference type="Proteomes" id="UP000186922">
    <property type="component" value="Unassembled WGS sequence"/>
</dbReference>
<sequence length="247" mass="28224">MWVASITVDNLPISHRFNFRRNIVLWVGKIHPGVQVLPAPFVQQLRSLGTEGFPLCHPETQTELTSYAKLLAYPSDSPVHCALTCNRQYNSGDKGCTSCFADGDAKVLPRAWAKTPEGERIMVQPKSTSRVYPFRLENRPARRTHEQTRKDALRFSRDKMAGAFTTVTPDEAKKYTGVNGLSELFRLEKLLFDVIRCCPHDVMHIMLGVGEHFLNQLRSKIKLKSFPYWSDFLAKYVSEFNQNDFIV</sequence>
<gene>
    <name evidence="1" type="primary">RvY_04425-1</name>
    <name evidence="1" type="synonym">RvY_04425.1</name>
    <name evidence="1" type="ORF">RvY_04425</name>
</gene>
<name>A0A1D1URJ3_RAMVA</name>
<keyword evidence="2" id="KW-1185">Reference proteome</keyword>